<proteinExistence type="predicted"/>
<dbReference type="Proteomes" id="UP000230233">
    <property type="component" value="Chromosome II"/>
</dbReference>
<evidence type="ECO:0000313" key="1">
    <source>
        <dbReference type="EMBL" id="PIC49610.1"/>
    </source>
</evidence>
<keyword evidence="2" id="KW-1185">Reference proteome</keyword>
<gene>
    <name evidence="1" type="primary">Cnig_chr_II.g8159</name>
    <name evidence="1" type="ORF">B9Z55_008159</name>
</gene>
<organism evidence="1 2">
    <name type="scientific">Caenorhabditis nigoni</name>
    <dbReference type="NCBI Taxonomy" id="1611254"/>
    <lineage>
        <taxon>Eukaryota</taxon>
        <taxon>Metazoa</taxon>
        <taxon>Ecdysozoa</taxon>
        <taxon>Nematoda</taxon>
        <taxon>Chromadorea</taxon>
        <taxon>Rhabditida</taxon>
        <taxon>Rhabditina</taxon>
        <taxon>Rhabditomorpha</taxon>
        <taxon>Rhabditoidea</taxon>
        <taxon>Rhabditidae</taxon>
        <taxon>Peloderinae</taxon>
        <taxon>Caenorhabditis</taxon>
    </lineage>
</organism>
<name>A0A2G5VCY9_9PELO</name>
<evidence type="ECO:0000313" key="2">
    <source>
        <dbReference type="Proteomes" id="UP000230233"/>
    </source>
</evidence>
<dbReference type="AlphaFoldDB" id="A0A2G5VCY9"/>
<protein>
    <submittedName>
        <fullName evidence="1">Uncharacterized protein</fullName>
    </submittedName>
</protein>
<dbReference type="OrthoDB" id="10420413at2759"/>
<sequence length="269" mass="30875">MANAQQIPLHMREVSRTGFVQRLRRYPSHHIHRGKLDVQSATFHYHDEESNNFQVVSNSGDIWHSGALNEGIAMISFVLQFAVISVLEITGNLDLNAEDLKLISTSPTVFLINSIRIKANKMGMSILYKTSRELLTEISLGNDQTAIQFQTILEIPFPNVRNWAFDWVSHPEGINDLAKVWMESTPPPETQMFIKTRGNSDWMLDFKTAFFAKIREEAQDRIAIELDADGMALELSLLDKNTFELSVVKVSRHLDPHFRDEEFRDEDEE</sequence>
<comment type="caution">
    <text evidence="1">The sequence shown here is derived from an EMBL/GenBank/DDBJ whole genome shotgun (WGS) entry which is preliminary data.</text>
</comment>
<reference evidence="2" key="1">
    <citation type="submission" date="2017-10" db="EMBL/GenBank/DDBJ databases">
        <title>Rapid genome shrinkage in a self-fertile nematode reveals novel sperm competition proteins.</title>
        <authorList>
            <person name="Yin D."/>
            <person name="Schwarz E.M."/>
            <person name="Thomas C.G."/>
            <person name="Felde R.L."/>
            <person name="Korf I.F."/>
            <person name="Cutter A.D."/>
            <person name="Schartner C.M."/>
            <person name="Ralston E.J."/>
            <person name="Meyer B.J."/>
            <person name="Haag E.S."/>
        </authorList>
    </citation>
    <scope>NUCLEOTIDE SEQUENCE [LARGE SCALE GENOMIC DNA]</scope>
    <source>
        <strain evidence="2">JU1422</strain>
    </source>
</reference>
<dbReference type="EMBL" id="PDUG01000002">
    <property type="protein sequence ID" value="PIC49610.1"/>
    <property type="molecule type" value="Genomic_DNA"/>
</dbReference>
<accession>A0A2G5VCY9</accession>